<comment type="caution">
    <text evidence="9">The sequence shown here is derived from an EMBL/GenBank/DDBJ whole genome shotgun (WGS) entry which is preliminary data.</text>
</comment>
<dbReference type="PRINTS" id="PR00344">
    <property type="entry name" value="BCTRLSENSOR"/>
</dbReference>
<dbReference type="Gene3D" id="1.10.287.130">
    <property type="match status" value="1"/>
</dbReference>
<dbReference type="PROSITE" id="PS50112">
    <property type="entry name" value="PAS"/>
    <property type="match status" value="1"/>
</dbReference>
<keyword evidence="5" id="KW-0418">Kinase</keyword>
<evidence type="ECO:0000256" key="5">
    <source>
        <dbReference type="ARBA" id="ARBA00022777"/>
    </source>
</evidence>
<dbReference type="Gene3D" id="3.30.450.20">
    <property type="entry name" value="PAS domain"/>
    <property type="match status" value="1"/>
</dbReference>
<evidence type="ECO:0000256" key="1">
    <source>
        <dbReference type="ARBA" id="ARBA00000085"/>
    </source>
</evidence>
<reference evidence="9 10" key="1">
    <citation type="submission" date="2023-07" db="EMBL/GenBank/DDBJ databases">
        <authorList>
            <person name="Lian W.-H."/>
        </authorList>
    </citation>
    <scope>NUCLEOTIDE SEQUENCE [LARGE SCALE GENOMIC DNA]</scope>
    <source>
        <strain evidence="9 10">SYSU DXS3180</strain>
    </source>
</reference>
<comment type="catalytic activity">
    <reaction evidence="1">
        <text>ATP + protein L-histidine = ADP + protein N-phospho-L-histidine.</text>
        <dbReference type="EC" id="2.7.13.3"/>
    </reaction>
</comment>
<evidence type="ECO:0000259" key="7">
    <source>
        <dbReference type="PROSITE" id="PS50109"/>
    </source>
</evidence>
<keyword evidence="9" id="KW-0067">ATP-binding</keyword>
<feature type="domain" description="PAS" evidence="8">
    <location>
        <begin position="8"/>
        <end position="80"/>
    </location>
</feature>
<gene>
    <name evidence="9" type="ORF">QTN47_19970</name>
</gene>
<keyword evidence="4" id="KW-0808">Transferase</keyword>
<dbReference type="Pfam" id="PF02518">
    <property type="entry name" value="HATPase_c"/>
    <property type="match status" value="1"/>
</dbReference>
<dbReference type="EC" id="2.7.13.3" evidence="2"/>
<dbReference type="SUPFAM" id="SSF55785">
    <property type="entry name" value="PYP-like sensor domain (PAS domain)"/>
    <property type="match status" value="1"/>
</dbReference>
<dbReference type="GO" id="GO:0005524">
    <property type="term" value="F:ATP binding"/>
    <property type="evidence" value="ECO:0007669"/>
    <property type="project" value="UniProtKB-KW"/>
</dbReference>
<dbReference type="SMART" id="SM00387">
    <property type="entry name" value="HATPase_c"/>
    <property type="match status" value="1"/>
</dbReference>
<evidence type="ECO:0000259" key="8">
    <source>
        <dbReference type="PROSITE" id="PS50112"/>
    </source>
</evidence>
<evidence type="ECO:0000313" key="9">
    <source>
        <dbReference type="EMBL" id="MEX6689794.1"/>
    </source>
</evidence>
<protein>
    <recommendedName>
        <fullName evidence="2">histidine kinase</fullName>
        <ecNumber evidence="2">2.7.13.3</ecNumber>
    </recommendedName>
</protein>
<feature type="coiled-coil region" evidence="6">
    <location>
        <begin position="123"/>
        <end position="150"/>
    </location>
</feature>
<dbReference type="InterPro" id="IPR036890">
    <property type="entry name" value="HATPase_C_sf"/>
</dbReference>
<evidence type="ECO:0000256" key="2">
    <source>
        <dbReference type="ARBA" id="ARBA00012438"/>
    </source>
</evidence>
<evidence type="ECO:0000313" key="10">
    <source>
        <dbReference type="Proteomes" id="UP001560573"/>
    </source>
</evidence>
<dbReference type="NCBIfam" id="TIGR00229">
    <property type="entry name" value="sensory_box"/>
    <property type="match status" value="1"/>
</dbReference>
<name>A0ABV3ZMU6_9BACT</name>
<dbReference type="SMART" id="SM00091">
    <property type="entry name" value="PAS"/>
    <property type="match status" value="1"/>
</dbReference>
<dbReference type="InterPro" id="IPR035965">
    <property type="entry name" value="PAS-like_dom_sf"/>
</dbReference>
<dbReference type="InterPro" id="IPR000014">
    <property type="entry name" value="PAS"/>
</dbReference>
<keyword evidence="6" id="KW-0175">Coiled coil</keyword>
<dbReference type="InterPro" id="IPR036097">
    <property type="entry name" value="HisK_dim/P_sf"/>
</dbReference>
<evidence type="ECO:0000256" key="4">
    <source>
        <dbReference type="ARBA" id="ARBA00022679"/>
    </source>
</evidence>
<dbReference type="SUPFAM" id="SSF55874">
    <property type="entry name" value="ATPase domain of HSP90 chaperone/DNA topoisomerase II/histidine kinase"/>
    <property type="match status" value="1"/>
</dbReference>
<accession>A0ABV3ZMU6</accession>
<organism evidence="9 10">
    <name type="scientific">Danxiaibacter flavus</name>
    <dbReference type="NCBI Taxonomy" id="3049108"/>
    <lineage>
        <taxon>Bacteria</taxon>
        <taxon>Pseudomonadati</taxon>
        <taxon>Bacteroidota</taxon>
        <taxon>Chitinophagia</taxon>
        <taxon>Chitinophagales</taxon>
        <taxon>Chitinophagaceae</taxon>
        <taxon>Danxiaibacter</taxon>
    </lineage>
</organism>
<keyword evidence="3" id="KW-0597">Phosphoprotein</keyword>
<dbReference type="SUPFAM" id="SSF47384">
    <property type="entry name" value="Homodimeric domain of signal transducing histidine kinase"/>
    <property type="match status" value="1"/>
</dbReference>
<keyword evidence="10" id="KW-1185">Reference proteome</keyword>
<feature type="domain" description="Histidine kinase" evidence="7">
    <location>
        <begin position="157"/>
        <end position="384"/>
    </location>
</feature>
<dbReference type="Proteomes" id="UP001560573">
    <property type="component" value="Unassembled WGS sequence"/>
</dbReference>
<dbReference type="CDD" id="cd00130">
    <property type="entry name" value="PAS"/>
    <property type="match status" value="1"/>
</dbReference>
<sequence>MLDKMNEISANIAEMMNDASIDRLMAIDTDWKIIAWNKTTEILSGILRDEVLGKNLLKVFPQLEQDEEIMSGFRLAMDGIKSFIPAAEGKFNRDYYENHFIPLEDEDGKRIGVMNIMHDVAHRIKAEQQLHKLNELLKKQYQQLEKTTAELATFTSITSTDLKEPVKKLYTSLELLVRSEGANLTNHGKAGLRRMQSSLTKMNLLLDDILAFSAANSIGNELERFDLNEVLQRVLESLRQKIAARQAVIEAHDLPVMYGSRQMLQYLLYNLIDNALKFQQDGNIPKITISAANVERQQDKGGDGTNLKAYLCITVRDNGIGFAQEDADKIFMLFEKIHPRKEYPGSGIGLTISRKIVEAHGGFIEVESQPGKGSAFHCCLSLMDEDGGSQATSGENGPA</sequence>
<dbReference type="PANTHER" id="PTHR43304:SF1">
    <property type="entry name" value="PAC DOMAIN-CONTAINING PROTEIN"/>
    <property type="match status" value="1"/>
</dbReference>
<evidence type="ECO:0000256" key="6">
    <source>
        <dbReference type="SAM" id="Coils"/>
    </source>
</evidence>
<evidence type="ECO:0000256" key="3">
    <source>
        <dbReference type="ARBA" id="ARBA00022553"/>
    </source>
</evidence>
<dbReference type="InterPro" id="IPR052162">
    <property type="entry name" value="Sensor_kinase/Photoreceptor"/>
</dbReference>
<dbReference type="InterPro" id="IPR005467">
    <property type="entry name" value="His_kinase_dom"/>
</dbReference>
<dbReference type="PROSITE" id="PS50109">
    <property type="entry name" value="HIS_KIN"/>
    <property type="match status" value="1"/>
</dbReference>
<dbReference type="Gene3D" id="3.30.565.10">
    <property type="entry name" value="Histidine kinase-like ATPase, C-terminal domain"/>
    <property type="match status" value="1"/>
</dbReference>
<dbReference type="InterPro" id="IPR004358">
    <property type="entry name" value="Sig_transdc_His_kin-like_C"/>
</dbReference>
<dbReference type="InterPro" id="IPR013656">
    <property type="entry name" value="PAS_4"/>
</dbReference>
<dbReference type="Pfam" id="PF08448">
    <property type="entry name" value="PAS_4"/>
    <property type="match status" value="1"/>
</dbReference>
<dbReference type="EMBL" id="JAULBC010000007">
    <property type="protein sequence ID" value="MEX6689794.1"/>
    <property type="molecule type" value="Genomic_DNA"/>
</dbReference>
<dbReference type="PANTHER" id="PTHR43304">
    <property type="entry name" value="PHYTOCHROME-LIKE PROTEIN CPH1"/>
    <property type="match status" value="1"/>
</dbReference>
<keyword evidence="9" id="KW-0547">Nucleotide-binding</keyword>
<proteinExistence type="predicted"/>
<dbReference type="InterPro" id="IPR003594">
    <property type="entry name" value="HATPase_dom"/>
</dbReference>
<dbReference type="RefSeq" id="WP_369331202.1">
    <property type="nucleotide sequence ID" value="NZ_JAULBC010000007.1"/>
</dbReference>